<gene>
    <name evidence="7" type="ORF">AKO1_008611</name>
</gene>
<dbReference type="Pfam" id="PF10193">
    <property type="entry name" value="Telomere_reg-2"/>
    <property type="match status" value="1"/>
</dbReference>
<dbReference type="GO" id="GO:0051879">
    <property type="term" value="F:Hsp90 protein binding"/>
    <property type="evidence" value="ECO:0007669"/>
    <property type="project" value="TreeGrafter"/>
</dbReference>
<feature type="region of interest" description="Disordered" evidence="4">
    <location>
        <begin position="469"/>
        <end position="502"/>
    </location>
</feature>
<evidence type="ECO:0000256" key="2">
    <source>
        <dbReference type="ARBA" id="ARBA00006133"/>
    </source>
</evidence>
<dbReference type="GO" id="GO:0042162">
    <property type="term" value="F:telomeric DNA binding"/>
    <property type="evidence" value="ECO:0007669"/>
    <property type="project" value="TreeGrafter"/>
</dbReference>
<comment type="similarity">
    <text evidence="2">Belongs to the TEL2 family.</text>
</comment>
<sequence>MNEHVQECLSSLEQQITSSDQFKQTLKNIRDDSDFQTIEFLRSNHSLICSKIATNILIPTNDHLSKNDISELILPIFLNSPIQAIRSILNASSRLRANIKNIPQREITRTHVIALVEIMSTIVEGDNFIEQSFQESTNNITPKEVICSTLSTLPDNIQNELVAVNPDASFTQLKQYIPNTFRNYYKKMSKSLCQQLTSQTLHMNMIADIFSTFCKRGHTEHFVSSLLSTHVDESTLYYTLSNLNSFVIENVLISILFNLDQTQETTYYNIFAKLIHSSSDWKHVITFKLPLRPSTFTSVQCTDESRRNVSRHIKMILSMVDQKYNLNLVSDTLQSTSQLWKSHSFIKQSSLQQHTLLTYIVLSLLTTIDKTTLQQGQLISNLIQGVQNRLQSTVEQIREHTAMVAMKFSTMMDNEKTLILFEAYKDSLQNFEDSLSVNNNNTPINNQDPVINQRQQQQVKKNIEKLEINPDELFLDQDNEDDESEEHDDEKESDNDDDDVSIQSFNLQDDENDLKQVQPPQYAHQLLQMIRTDQQDENANQIIQIALEQASHLIRSLFKDPNQINNISLTCIALCKSFLFIENPSSSTVFHFETLQFGALVSLVVTCTQKSVKYLCDEFYSTNVTVYHRLLILDVLKESALELSNRSLIRKQLNNKKENLNAQVKPLEKNTRRWGSTPKQLESNPNLFLNFSHFFFYSVLREYHNPKISFFLYGDDVTVLSRLIHCCGVFVYCCGGDFTGHSLAKDMLEICISVRYYFNKTAEQQDVVLSKRVEKDNTSVRRSVLTAILHSLSVLPSNVLIESVGLQVVEHLLKWMIDENINDPDLECREIASDNISMLKSKLN</sequence>
<dbReference type="GO" id="GO:0051083">
    <property type="term" value="P:'de novo' cotranslational protein folding"/>
    <property type="evidence" value="ECO:0007669"/>
    <property type="project" value="TreeGrafter"/>
</dbReference>
<name>A0AAW2YMI0_9EUKA</name>
<feature type="domain" description="Telomere length regulation protein conserved" evidence="5">
    <location>
        <begin position="520"/>
        <end position="640"/>
    </location>
</feature>
<dbReference type="AlphaFoldDB" id="A0AAW2YMI0"/>
<reference evidence="7 8" key="1">
    <citation type="submission" date="2024-03" db="EMBL/GenBank/DDBJ databases">
        <title>The Acrasis kona genome and developmental transcriptomes reveal deep origins of eukaryotic multicellular pathways.</title>
        <authorList>
            <person name="Sheikh S."/>
            <person name="Fu C.-J."/>
            <person name="Brown M.W."/>
            <person name="Baldauf S.L."/>
        </authorList>
    </citation>
    <scope>NUCLEOTIDE SEQUENCE [LARGE SCALE GENOMIC DNA]</scope>
    <source>
        <strain evidence="7 8">ATCC MYA-3509</strain>
    </source>
</reference>
<dbReference type="Proteomes" id="UP001431209">
    <property type="component" value="Unassembled WGS sequence"/>
</dbReference>
<dbReference type="Pfam" id="PF25320">
    <property type="entry name" value="TELO2_ARM"/>
    <property type="match status" value="1"/>
</dbReference>
<evidence type="ECO:0000313" key="7">
    <source>
        <dbReference type="EMBL" id="KAL0478370.1"/>
    </source>
</evidence>
<dbReference type="InterPro" id="IPR057348">
    <property type="entry name" value="TELO2_ARM"/>
</dbReference>
<feature type="domain" description="TELO2 ARM repeat" evidence="6">
    <location>
        <begin position="321"/>
        <end position="425"/>
    </location>
</feature>
<evidence type="ECO:0000256" key="4">
    <source>
        <dbReference type="SAM" id="MobiDB-lite"/>
    </source>
</evidence>
<dbReference type="PANTHER" id="PTHR15830:SF10">
    <property type="entry name" value="TELOMERE LENGTH REGULATION PROTEIN TEL2 HOMOLOG"/>
    <property type="match status" value="1"/>
</dbReference>
<evidence type="ECO:0000259" key="5">
    <source>
        <dbReference type="Pfam" id="PF10193"/>
    </source>
</evidence>
<organism evidence="7 8">
    <name type="scientific">Acrasis kona</name>
    <dbReference type="NCBI Taxonomy" id="1008807"/>
    <lineage>
        <taxon>Eukaryota</taxon>
        <taxon>Discoba</taxon>
        <taxon>Heterolobosea</taxon>
        <taxon>Tetramitia</taxon>
        <taxon>Eutetramitia</taxon>
        <taxon>Acrasidae</taxon>
        <taxon>Acrasis</taxon>
    </lineage>
</organism>
<evidence type="ECO:0000313" key="8">
    <source>
        <dbReference type="Proteomes" id="UP001431209"/>
    </source>
</evidence>
<feature type="compositionally biased region" description="Acidic residues" evidence="4">
    <location>
        <begin position="469"/>
        <end position="500"/>
    </location>
</feature>
<dbReference type="EMBL" id="JAOPGA020000370">
    <property type="protein sequence ID" value="KAL0478370.1"/>
    <property type="molecule type" value="Genomic_DNA"/>
</dbReference>
<keyword evidence="8" id="KW-1185">Reference proteome</keyword>
<keyword evidence="3" id="KW-0963">Cytoplasm</keyword>
<evidence type="ECO:0000256" key="3">
    <source>
        <dbReference type="ARBA" id="ARBA00022490"/>
    </source>
</evidence>
<dbReference type="GO" id="GO:0005829">
    <property type="term" value="C:cytosol"/>
    <property type="evidence" value="ECO:0007669"/>
    <property type="project" value="TreeGrafter"/>
</dbReference>
<dbReference type="PANTHER" id="PTHR15830">
    <property type="entry name" value="TELOMERE LENGTH REGULATION PROTEIN TEL2 FAMILY MEMBER"/>
    <property type="match status" value="1"/>
</dbReference>
<dbReference type="InterPro" id="IPR038528">
    <property type="entry name" value="TEL2_C_sf"/>
</dbReference>
<proteinExistence type="inferred from homology"/>
<evidence type="ECO:0000256" key="1">
    <source>
        <dbReference type="ARBA" id="ARBA00004496"/>
    </source>
</evidence>
<dbReference type="Gene3D" id="1.25.40.720">
    <property type="entry name" value="Telomere length regulation protein 2, C-terminal domain"/>
    <property type="match status" value="1"/>
</dbReference>
<comment type="subcellular location">
    <subcellularLocation>
        <location evidence="1">Cytoplasm</location>
    </subcellularLocation>
</comment>
<dbReference type="InterPro" id="IPR051970">
    <property type="entry name" value="TEL2_Regulation"/>
</dbReference>
<evidence type="ECO:0000259" key="6">
    <source>
        <dbReference type="Pfam" id="PF25320"/>
    </source>
</evidence>
<dbReference type="InterPro" id="IPR019337">
    <property type="entry name" value="Telomere_length_regulation_dom"/>
</dbReference>
<comment type="caution">
    <text evidence="7">The sequence shown here is derived from an EMBL/GenBank/DDBJ whole genome shotgun (WGS) entry which is preliminary data.</text>
</comment>
<protein>
    <submittedName>
        <fullName evidence="7">Telomere length regulation protein</fullName>
    </submittedName>
</protein>
<accession>A0AAW2YMI0</accession>